<protein>
    <recommendedName>
        <fullName evidence="3">Response regulator</fullName>
    </recommendedName>
</protein>
<gene>
    <name evidence="1" type="ORF">DW011_05330</name>
</gene>
<accession>A0A415M3I2</accession>
<dbReference type="AlphaFoldDB" id="A0A415M3I2"/>
<organism evidence="1 2">
    <name type="scientific">Bacteroides thetaiotaomicron</name>
    <dbReference type="NCBI Taxonomy" id="818"/>
    <lineage>
        <taxon>Bacteria</taxon>
        <taxon>Pseudomonadati</taxon>
        <taxon>Bacteroidota</taxon>
        <taxon>Bacteroidia</taxon>
        <taxon>Bacteroidales</taxon>
        <taxon>Bacteroidaceae</taxon>
        <taxon>Bacteroides</taxon>
    </lineage>
</organism>
<sequence>MGWFKHKRYTIKDLNTPSRKIKSASRDRFKIAIIDDEDFVFLEELRKSGFDIRKYDDALDLQMFDSYPIIICDIKGVGKDFKSPMGGAFLIRELKKKYPLKAYAAYTGSTYDISINNYLEGVSIIKKDIEIDDWCIEIDNLIRNISDPKEVWLKIRDILLKEEVDLISLANLEDEYVDIILNKNGDFHNFPSAKKENTLNPDVRAVVQSLVAGIILNTL</sequence>
<evidence type="ECO:0008006" key="3">
    <source>
        <dbReference type="Google" id="ProtNLM"/>
    </source>
</evidence>
<dbReference type="Proteomes" id="UP000283616">
    <property type="component" value="Unassembled WGS sequence"/>
</dbReference>
<proteinExistence type="predicted"/>
<comment type="caution">
    <text evidence="1">The sequence shown here is derived from an EMBL/GenBank/DDBJ whole genome shotgun (WGS) entry which is preliminary data.</text>
</comment>
<reference evidence="1 2" key="1">
    <citation type="submission" date="2018-08" db="EMBL/GenBank/DDBJ databases">
        <title>A genome reference for cultivated species of the human gut microbiota.</title>
        <authorList>
            <person name="Zou Y."/>
            <person name="Xue W."/>
            <person name="Luo G."/>
        </authorList>
    </citation>
    <scope>NUCLEOTIDE SEQUENCE [LARGE SCALE GENOMIC DNA]</scope>
    <source>
        <strain evidence="1 2">AF37-12</strain>
    </source>
</reference>
<evidence type="ECO:0000313" key="2">
    <source>
        <dbReference type="Proteomes" id="UP000283616"/>
    </source>
</evidence>
<name>A0A415M3I2_BACT4</name>
<dbReference type="RefSeq" id="WP_109114797.1">
    <property type="nucleotide sequence ID" value="NZ_QROV01000005.1"/>
</dbReference>
<dbReference type="EMBL" id="QROV01000005">
    <property type="protein sequence ID" value="RHL62283.1"/>
    <property type="molecule type" value="Genomic_DNA"/>
</dbReference>
<evidence type="ECO:0000313" key="1">
    <source>
        <dbReference type="EMBL" id="RHL62283.1"/>
    </source>
</evidence>